<reference evidence="1" key="1">
    <citation type="submission" date="2020-10" db="EMBL/GenBank/DDBJ databases">
        <authorList>
            <person name="Kadnikov V."/>
            <person name="Beletsky A.V."/>
            <person name="Mardanov A.V."/>
            <person name="Karnachuk O.V."/>
            <person name="Ravin N.V."/>
        </authorList>
    </citation>
    <scope>NUCLEOTIDE SEQUENCE</scope>
    <source>
        <strain evidence="1">Bu02</strain>
    </source>
</reference>
<sequence>MQKKAIEAIRNELDSHLGERIRVRANEGRKRILVKEGVLEKTYPSIFVVRLGDTKGRLVSWSYIDLLTDAVEIQFTGEAQDVPAGS</sequence>
<dbReference type="InterPro" id="IPR009366">
    <property type="entry name" value="Protein_Veg"/>
</dbReference>
<dbReference type="PIRSF" id="PIRSF037257">
    <property type="entry name" value="DUF1021"/>
    <property type="match status" value="1"/>
</dbReference>
<dbReference type="GO" id="GO:0006355">
    <property type="term" value="P:regulation of DNA-templated transcription"/>
    <property type="evidence" value="ECO:0007669"/>
    <property type="project" value="InterPro"/>
</dbReference>
<gene>
    <name evidence="1" type="ORF">IMF26_06795</name>
</gene>
<dbReference type="EMBL" id="CP062796">
    <property type="protein sequence ID" value="QUL97809.1"/>
    <property type="molecule type" value="Genomic_DNA"/>
</dbReference>
<dbReference type="KEGG" id="fcz:IMF26_06795"/>
<protein>
    <submittedName>
        <fullName evidence="1">Veg family protein</fullName>
    </submittedName>
</protein>
<dbReference type="Gene3D" id="2.30.30.100">
    <property type="match status" value="1"/>
</dbReference>
<dbReference type="PANTHER" id="PTHR40026">
    <property type="entry name" value="PROTEIN VEG"/>
    <property type="match status" value="1"/>
</dbReference>
<organism evidence="1">
    <name type="scientific">Candidatus Fermentithermobacillus carboniphilus</name>
    <dbReference type="NCBI Taxonomy" id="3085328"/>
    <lineage>
        <taxon>Bacteria</taxon>
        <taxon>Bacillati</taxon>
        <taxon>Bacillota</taxon>
        <taxon>Candidatus Fermentithermobacillia</taxon>
        <taxon>Candidatus Fermentithermobacillales</taxon>
        <taxon>Candidatus Fermentithermobacillaceae</taxon>
        <taxon>Candidatus Fermentithermobacillus</taxon>
    </lineage>
</organism>
<evidence type="ECO:0000313" key="1">
    <source>
        <dbReference type="EMBL" id="QUL97809.1"/>
    </source>
</evidence>
<dbReference type="PANTHER" id="PTHR40026:SF1">
    <property type="entry name" value="PROTEIN VEG"/>
    <property type="match status" value="1"/>
</dbReference>
<accession>A0AAT9L9U3</accession>
<reference evidence="1" key="2">
    <citation type="journal article" date="2023" name="Biology">
        <title>Prokaryotic Life Associated with Coal-Fire Gas Vents Revealed by Metagenomics.</title>
        <authorList>
            <person name="Kadnikov V.V."/>
            <person name="Mardanov A.V."/>
            <person name="Beletsky A.V."/>
            <person name="Karnachuk O.V."/>
            <person name="Ravin N.V."/>
        </authorList>
    </citation>
    <scope>NUCLEOTIDE SEQUENCE</scope>
    <source>
        <strain evidence="1">Bu02</strain>
    </source>
</reference>
<dbReference type="AlphaFoldDB" id="A0AAT9L9U3"/>
<name>A0AAT9L9U3_9FIRM</name>
<proteinExistence type="predicted"/>
<dbReference type="Pfam" id="PF06257">
    <property type="entry name" value="VEG"/>
    <property type="match status" value="1"/>
</dbReference>